<proteinExistence type="predicted"/>
<dbReference type="KEGG" id="vg:10192295"/>
<name>E9N6U3_9GEMI</name>
<dbReference type="Proteomes" id="UP000203727">
    <property type="component" value="Segment"/>
</dbReference>
<dbReference type="RefSeq" id="YP_004207921.1">
    <property type="nucleotide sequence ID" value="NC_015051.1"/>
</dbReference>
<reference evidence="2 3" key="1">
    <citation type="submission" date="2010-10" db="EMBL/GenBank/DDBJ databases">
        <title>Characterization of two newly discovered curtoviruses isolated from spinach in south-central Arizona.</title>
        <authorList>
            <person name="Hernandez-Zepeda C."/>
            <person name="Arguello-Astorga G."/>
            <person name="Brown J.K."/>
        </authorList>
    </citation>
    <scope>NUCLEOTIDE SEQUENCE [LARGE SCALE GENOMIC DNA]</scope>
    <source>
        <strain evidence="2">09-10 spinach</strain>
    </source>
</reference>
<evidence type="ECO:0000313" key="3">
    <source>
        <dbReference type="Proteomes" id="UP000203727"/>
    </source>
</evidence>
<evidence type="ECO:0000313" key="2">
    <source>
        <dbReference type="EMBL" id="ADV51526.1"/>
    </source>
</evidence>
<organism evidence="2 3">
    <name type="scientific">Spinach curly top Arizona virus</name>
    <dbReference type="NCBI Taxonomy" id="945225"/>
    <lineage>
        <taxon>Viruses</taxon>
        <taxon>Monodnaviria</taxon>
        <taxon>Shotokuvirae</taxon>
        <taxon>Cressdnaviricota</taxon>
        <taxon>Repensiviricetes</taxon>
        <taxon>Geplafuvirales</taxon>
        <taxon>Geminiviridae</taxon>
        <taxon>Becurtovirus</taxon>
        <taxon>Becurtovirus spinaciae</taxon>
    </lineage>
</organism>
<feature type="region of interest" description="Disordered" evidence="1">
    <location>
        <begin position="68"/>
        <end position="88"/>
    </location>
</feature>
<dbReference type="Pfam" id="PF07436">
    <property type="entry name" value="Curto_V3"/>
    <property type="match status" value="1"/>
</dbReference>
<accession>E9N6U3</accession>
<keyword evidence="3" id="KW-1185">Reference proteome</keyword>
<protein>
    <submittedName>
        <fullName evidence="2">V3</fullName>
    </submittedName>
</protein>
<sequence length="88" mass="9803">MMVCLPDWLFLLFILSILLQSGTNFYGTFQSGTVSKQLSCVASRVDELFLQIQQVVYSRNTAGNRAVESRRRRGLSSVPEGSEEVAEA</sequence>
<dbReference type="OrthoDB" id="26427at10239"/>
<dbReference type="EMBL" id="HQ443515">
    <property type="protein sequence ID" value="ADV51526.1"/>
    <property type="molecule type" value="Genomic_DNA"/>
</dbReference>
<evidence type="ECO:0000256" key="1">
    <source>
        <dbReference type="SAM" id="MobiDB-lite"/>
    </source>
</evidence>
<gene>
    <name evidence="2" type="primary">V3</name>
</gene>
<dbReference type="InterPro" id="IPR009997">
    <property type="entry name" value="MP_R3"/>
</dbReference>
<dbReference type="GeneID" id="10192295"/>